<dbReference type="AlphaFoldDB" id="A0A6M5YRG6"/>
<sequence length="128" mass="13618">MGAVPESVAVEARAKNFWGARPDTVLQFLKSNNVGENDARALIEAVLTERAESVRRDGVTKIWSGALLVMVPIAYFFGSWGLLGFVLVKLLVALGLVGLFGLARLAKGLSMAISPRSVSGDLSNPADF</sequence>
<dbReference type="EMBL" id="CP053452">
    <property type="protein sequence ID" value="QJW96677.1"/>
    <property type="molecule type" value="Genomic_DNA"/>
</dbReference>
<organism evidence="2 3">
    <name type="scientific">Frigoriglobus tundricola</name>
    <dbReference type="NCBI Taxonomy" id="2774151"/>
    <lineage>
        <taxon>Bacteria</taxon>
        <taxon>Pseudomonadati</taxon>
        <taxon>Planctomycetota</taxon>
        <taxon>Planctomycetia</taxon>
        <taxon>Gemmatales</taxon>
        <taxon>Gemmataceae</taxon>
        <taxon>Frigoriglobus</taxon>
    </lineage>
</organism>
<keyword evidence="3" id="KW-1185">Reference proteome</keyword>
<evidence type="ECO:0000313" key="2">
    <source>
        <dbReference type="EMBL" id="QJW96677.1"/>
    </source>
</evidence>
<proteinExistence type="predicted"/>
<protein>
    <submittedName>
        <fullName evidence="2">Uncharacterized protein</fullName>
    </submittedName>
</protein>
<gene>
    <name evidence="2" type="ORF">FTUN_4234</name>
</gene>
<keyword evidence="1" id="KW-0472">Membrane</keyword>
<name>A0A6M5YRG6_9BACT</name>
<feature type="transmembrane region" description="Helical" evidence="1">
    <location>
        <begin position="86"/>
        <end position="106"/>
    </location>
</feature>
<dbReference type="KEGG" id="ftj:FTUN_4234"/>
<feature type="transmembrane region" description="Helical" evidence="1">
    <location>
        <begin position="62"/>
        <end position="80"/>
    </location>
</feature>
<keyword evidence="1" id="KW-0812">Transmembrane</keyword>
<evidence type="ECO:0000313" key="3">
    <source>
        <dbReference type="Proteomes" id="UP000503447"/>
    </source>
</evidence>
<evidence type="ECO:0000256" key="1">
    <source>
        <dbReference type="SAM" id="Phobius"/>
    </source>
</evidence>
<keyword evidence="1" id="KW-1133">Transmembrane helix</keyword>
<dbReference type="Proteomes" id="UP000503447">
    <property type="component" value="Chromosome"/>
</dbReference>
<dbReference type="RefSeq" id="WP_171472212.1">
    <property type="nucleotide sequence ID" value="NZ_CP053452.2"/>
</dbReference>
<accession>A0A6M5YRG6</accession>
<reference evidence="3" key="1">
    <citation type="submission" date="2020-05" db="EMBL/GenBank/DDBJ databases">
        <title>Frigoriglobus tundricola gen. nov., sp. nov., a psychrotolerant cellulolytic planctomycete of the family Gemmataceae with two divergent copies of 16S rRNA gene.</title>
        <authorList>
            <person name="Kulichevskaya I.S."/>
            <person name="Ivanova A.A."/>
            <person name="Naumoff D.G."/>
            <person name="Beletsky A.V."/>
            <person name="Rijpstra W.I.C."/>
            <person name="Sinninghe Damste J.S."/>
            <person name="Mardanov A.V."/>
            <person name="Ravin N.V."/>
            <person name="Dedysh S.N."/>
        </authorList>
    </citation>
    <scope>NUCLEOTIDE SEQUENCE [LARGE SCALE GENOMIC DNA]</scope>
    <source>
        <strain evidence="3">PL17</strain>
    </source>
</reference>